<dbReference type="InterPro" id="IPR013249">
    <property type="entry name" value="RNA_pol_sigma70_r4_t2"/>
</dbReference>
<dbReference type="InterPro" id="IPR036388">
    <property type="entry name" value="WH-like_DNA-bd_sf"/>
</dbReference>
<dbReference type="AlphaFoldDB" id="A0A1F5YWF7"/>
<dbReference type="PANTHER" id="PTHR43133">
    <property type="entry name" value="RNA POLYMERASE ECF-TYPE SIGMA FACTO"/>
    <property type="match status" value="1"/>
</dbReference>
<keyword evidence="3" id="KW-0731">Sigma factor</keyword>
<dbReference type="InterPro" id="IPR014284">
    <property type="entry name" value="RNA_pol_sigma-70_dom"/>
</dbReference>
<organism evidence="7 8">
    <name type="scientific">Candidatus Glassbacteria bacterium RIFCSPLOWO2_12_FULL_58_11</name>
    <dbReference type="NCBI Taxonomy" id="1817867"/>
    <lineage>
        <taxon>Bacteria</taxon>
        <taxon>Candidatus Glassiibacteriota</taxon>
    </lineage>
</organism>
<dbReference type="Gene3D" id="1.10.10.10">
    <property type="entry name" value="Winged helix-like DNA-binding domain superfamily/Winged helix DNA-binding domain"/>
    <property type="match status" value="1"/>
</dbReference>
<evidence type="ECO:0000259" key="6">
    <source>
        <dbReference type="Pfam" id="PF08281"/>
    </source>
</evidence>
<evidence type="ECO:0000259" key="5">
    <source>
        <dbReference type="Pfam" id="PF04542"/>
    </source>
</evidence>
<evidence type="ECO:0000256" key="3">
    <source>
        <dbReference type="ARBA" id="ARBA00023082"/>
    </source>
</evidence>
<keyword evidence="2" id="KW-0805">Transcription regulation</keyword>
<proteinExistence type="inferred from homology"/>
<name>A0A1F5YWF7_9BACT</name>
<evidence type="ECO:0000256" key="4">
    <source>
        <dbReference type="ARBA" id="ARBA00023163"/>
    </source>
</evidence>
<evidence type="ECO:0000256" key="1">
    <source>
        <dbReference type="ARBA" id="ARBA00010641"/>
    </source>
</evidence>
<gene>
    <name evidence="7" type="ORF">A3F83_03765</name>
</gene>
<evidence type="ECO:0000313" key="7">
    <source>
        <dbReference type="EMBL" id="OGG04520.1"/>
    </source>
</evidence>
<feature type="domain" description="RNA polymerase sigma factor 70 region 4 type 2" evidence="6">
    <location>
        <begin position="126"/>
        <end position="176"/>
    </location>
</feature>
<dbReference type="Pfam" id="PF04542">
    <property type="entry name" value="Sigma70_r2"/>
    <property type="match status" value="1"/>
</dbReference>
<dbReference type="Proteomes" id="UP000179129">
    <property type="component" value="Unassembled WGS sequence"/>
</dbReference>
<dbReference type="Pfam" id="PF08281">
    <property type="entry name" value="Sigma70_r4_2"/>
    <property type="match status" value="1"/>
</dbReference>
<dbReference type="SUPFAM" id="SSF88946">
    <property type="entry name" value="Sigma2 domain of RNA polymerase sigma factors"/>
    <property type="match status" value="1"/>
</dbReference>
<evidence type="ECO:0000313" key="8">
    <source>
        <dbReference type="Proteomes" id="UP000179129"/>
    </source>
</evidence>
<keyword evidence="4" id="KW-0804">Transcription</keyword>
<dbReference type="GO" id="GO:0016987">
    <property type="term" value="F:sigma factor activity"/>
    <property type="evidence" value="ECO:0007669"/>
    <property type="project" value="UniProtKB-KW"/>
</dbReference>
<feature type="domain" description="RNA polymerase sigma-70 region 2" evidence="5">
    <location>
        <begin position="19"/>
        <end position="85"/>
    </location>
</feature>
<dbReference type="InterPro" id="IPR039425">
    <property type="entry name" value="RNA_pol_sigma-70-like"/>
</dbReference>
<accession>A0A1F5YWF7</accession>
<dbReference type="InterPro" id="IPR013325">
    <property type="entry name" value="RNA_pol_sigma_r2"/>
</dbReference>
<evidence type="ECO:0000256" key="2">
    <source>
        <dbReference type="ARBA" id="ARBA00023015"/>
    </source>
</evidence>
<dbReference type="GO" id="GO:0006352">
    <property type="term" value="P:DNA-templated transcription initiation"/>
    <property type="evidence" value="ECO:0007669"/>
    <property type="project" value="InterPro"/>
</dbReference>
<dbReference type="SUPFAM" id="SSF88659">
    <property type="entry name" value="Sigma3 and sigma4 domains of RNA polymerase sigma factors"/>
    <property type="match status" value="1"/>
</dbReference>
<dbReference type="NCBIfam" id="TIGR02937">
    <property type="entry name" value="sigma70-ECF"/>
    <property type="match status" value="1"/>
</dbReference>
<dbReference type="PANTHER" id="PTHR43133:SF51">
    <property type="entry name" value="RNA POLYMERASE SIGMA FACTOR"/>
    <property type="match status" value="1"/>
</dbReference>
<evidence type="ECO:0008006" key="9">
    <source>
        <dbReference type="Google" id="ProtNLM"/>
    </source>
</evidence>
<comment type="caution">
    <text evidence="7">The sequence shown here is derived from an EMBL/GenBank/DDBJ whole genome shotgun (WGS) entry which is preliminary data.</text>
</comment>
<comment type="similarity">
    <text evidence="1">Belongs to the sigma-70 factor family. ECF subfamily.</text>
</comment>
<reference evidence="7 8" key="1">
    <citation type="journal article" date="2016" name="Nat. Commun.">
        <title>Thousands of microbial genomes shed light on interconnected biogeochemical processes in an aquifer system.</title>
        <authorList>
            <person name="Anantharaman K."/>
            <person name="Brown C.T."/>
            <person name="Hug L.A."/>
            <person name="Sharon I."/>
            <person name="Castelle C.J."/>
            <person name="Probst A.J."/>
            <person name="Thomas B.C."/>
            <person name="Singh A."/>
            <person name="Wilkins M.J."/>
            <person name="Karaoz U."/>
            <person name="Brodie E.L."/>
            <person name="Williams K.H."/>
            <person name="Hubbard S.S."/>
            <person name="Banfield J.F."/>
        </authorList>
    </citation>
    <scope>NUCLEOTIDE SEQUENCE [LARGE SCALE GENOMIC DNA]</scope>
</reference>
<dbReference type="InterPro" id="IPR007627">
    <property type="entry name" value="RNA_pol_sigma70_r2"/>
</dbReference>
<sequence length="191" mass="21803">MKGNIPESIRRDEITFGELLETFQDKVYNQAYRMLGSREEAEEATQDIFLRIHRSLDEFRGESKLSSWIYRITANVCISRLRKKQLNITSLDEPLEGGGRPAEHLLADEDADPEAEYQQMEMAGIVRAEVRRLPPLWAQALSLHFFGGQSYEEVAEAMEIPRATVATYILRGKKQLAKQIIALTGKEGIYL</sequence>
<protein>
    <recommendedName>
        <fullName evidence="9">HTH luxR-type domain-containing protein</fullName>
    </recommendedName>
</protein>
<dbReference type="STRING" id="1817867.A3F83_03765"/>
<dbReference type="EMBL" id="MFIX01000118">
    <property type="protein sequence ID" value="OGG04520.1"/>
    <property type="molecule type" value="Genomic_DNA"/>
</dbReference>
<dbReference type="GO" id="GO:0003677">
    <property type="term" value="F:DNA binding"/>
    <property type="evidence" value="ECO:0007669"/>
    <property type="project" value="InterPro"/>
</dbReference>
<dbReference type="Gene3D" id="1.10.1740.10">
    <property type="match status" value="1"/>
</dbReference>
<dbReference type="InterPro" id="IPR013324">
    <property type="entry name" value="RNA_pol_sigma_r3/r4-like"/>
</dbReference>